<dbReference type="PANTHER" id="PTHR41287:SF1">
    <property type="entry name" value="PROTEIN YMFN"/>
    <property type="match status" value="1"/>
</dbReference>
<dbReference type="AlphaFoldDB" id="A0A6M5YKU4"/>
<dbReference type="Gene3D" id="3.40.50.300">
    <property type="entry name" value="P-loop containing nucleotide triphosphate hydrolases"/>
    <property type="match status" value="1"/>
</dbReference>
<organism evidence="3 4">
    <name type="scientific">Frigoriglobus tundricola</name>
    <dbReference type="NCBI Taxonomy" id="2774151"/>
    <lineage>
        <taxon>Bacteria</taxon>
        <taxon>Pseudomonadati</taxon>
        <taxon>Planctomycetota</taxon>
        <taxon>Planctomycetia</taxon>
        <taxon>Gemmatales</taxon>
        <taxon>Gemmataceae</taxon>
        <taxon>Frigoriglobus</taxon>
    </lineage>
</organism>
<dbReference type="Pfam" id="PF20441">
    <property type="entry name" value="TerL_nuclease"/>
    <property type="match status" value="1"/>
</dbReference>
<dbReference type="Pfam" id="PF03354">
    <property type="entry name" value="TerL_ATPase"/>
    <property type="match status" value="1"/>
</dbReference>
<dbReference type="EMBL" id="CP053452">
    <property type="protein sequence ID" value="QJW94709.1"/>
    <property type="molecule type" value="Genomic_DNA"/>
</dbReference>
<reference evidence="4" key="1">
    <citation type="submission" date="2020-05" db="EMBL/GenBank/DDBJ databases">
        <title>Frigoriglobus tundricola gen. nov., sp. nov., a psychrotolerant cellulolytic planctomycete of the family Gemmataceae with two divergent copies of 16S rRNA gene.</title>
        <authorList>
            <person name="Kulichevskaya I.S."/>
            <person name="Ivanova A.A."/>
            <person name="Naumoff D.G."/>
            <person name="Beletsky A.V."/>
            <person name="Rijpstra W.I.C."/>
            <person name="Sinninghe Damste J.S."/>
            <person name="Mardanov A.V."/>
            <person name="Ravin N.V."/>
            <person name="Dedysh S.N."/>
        </authorList>
    </citation>
    <scope>NUCLEOTIDE SEQUENCE [LARGE SCALE GENOMIC DNA]</scope>
    <source>
        <strain evidence="4">PL17</strain>
    </source>
</reference>
<evidence type="ECO:0000259" key="2">
    <source>
        <dbReference type="Pfam" id="PF20441"/>
    </source>
</evidence>
<name>A0A6M5YKU4_9BACT</name>
<proteinExistence type="predicted"/>
<feature type="domain" description="Terminase large subunit-like ATPase" evidence="1">
    <location>
        <begin position="64"/>
        <end position="234"/>
    </location>
</feature>
<dbReference type="KEGG" id="ftj:FTUN_2231"/>
<dbReference type="InterPro" id="IPR005021">
    <property type="entry name" value="Terminase_largesu-like"/>
</dbReference>
<gene>
    <name evidence="3" type="ORF">FTUN_2231</name>
</gene>
<keyword evidence="4" id="KW-1185">Reference proteome</keyword>
<evidence type="ECO:0000313" key="4">
    <source>
        <dbReference type="Proteomes" id="UP000503447"/>
    </source>
</evidence>
<protein>
    <submittedName>
        <fullName evidence="3">Phage terminase, large subunit</fullName>
    </submittedName>
</protein>
<dbReference type="Proteomes" id="UP000503447">
    <property type="component" value="Chromosome"/>
</dbReference>
<dbReference type="InterPro" id="IPR046461">
    <property type="entry name" value="TerL_ATPase"/>
</dbReference>
<evidence type="ECO:0000313" key="3">
    <source>
        <dbReference type="EMBL" id="QJW94709.1"/>
    </source>
</evidence>
<accession>A0A6M5YKU4</accession>
<feature type="domain" description="Terminase large subunit-like endonuclease" evidence="2">
    <location>
        <begin position="243"/>
        <end position="524"/>
    </location>
</feature>
<dbReference type="InterPro" id="IPR027417">
    <property type="entry name" value="P-loop_NTPase"/>
</dbReference>
<dbReference type="InterPro" id="IPR046462">
    <property type="entry name" value="TerL_nuclease"/>
</dbReference>
<evidence type="ECO:0000259" key="1">
    <source>
        <dbReference type="Pfam" id="PF03354"/>
    </source>
</evidence>
<dbReference type="PANTHER" id="PTHR41287">
    <property type="match status" value="1"/>
</dbReference>
<sequence>MGEGRIPACKWVRLACQRHLNDLATGHERGLWWDQFAADHAIEFFGFLRHSKGKWNDEPFVLSPWQAFIVGSLFGWKRADGLRRFRIAFVEVPRKNGKTTLAAGIALYLFVCDGEAGAEIFSAATKKDQAKLVFEDAKAFVSRSPELASIIEHWKHSLQIPAARSKFEALGADADSLDGLNPFVAICDEIHAWRSRDLWDVLLTGMGAREQPLALPITTAGDFSDSIYNELHTDVEQVLEGVVSDDQIFGYIATTDAEDDWRDPAAWAKANPNLGVSLREDELRDVIKRAERQPSSQNKTKRNRLNIRTAALNAWLRLDLWDRGSAPFDDAELLGRECYAGLDLANTKDLAALVLAFPWGMEKSEPVYRLKCWFWCPADSEEAAGEKLRRKLFPWVQAGHVELTDGNTIDHGRIEAVAIEASHKYQLKGLNYDPWNAGATAQALERAGITVAKFVQNANNYNEPANALERGVLAGRVFHNGNPVLRWMVSNCVARTNGAGYIMPDRKKSRDKIDGIPASIMAIAGEMRARFEGDGESVYETRGVD</sequence>
<dbReference type="GO" id="GO:0004519">
    <property type="term" value="F:endonuclease activity"/>
    <property type="evidence" value="ECO:0007669"/>
    <property type="project" value="InterPro"/>
</dbReference>